<evidence type="ECO:0000256" key="5">
    <source>
        <dbReference type="ARBA" id="ARBA00022781"/>
    </source>
</evidence>
<evidence type="ECO:0000256" key="1">
    <source>
        <dbReference type="ARBA" id="ARBA00003456"/>
    </source>
</evidence>
<keyword evidence="9" id="KW-0066">ATP synthesis</keyword>
<protein>
    <submittedName>
        <fullName evidence="10">F0F1 ATP synthase subunit gamma</fullName>
    </submittedName>
</protein>
<evidence type="ECO:0000256" key="6">
    <source>
        <dbReference type="ARBA" id="ARBA00023065"/>
    </source>
</evidence>
<comment type="function">
    <text evidence="1">Produces ATP from ADP in the presence of a proton gradient across the membrane. The gamma chain is believed to be important in regulating ATPase activity and the flow of protons through the CF(0) complex.</text>
</comment>
<dbReference type="InterPro" id="IPR035968">
    <property type="entry name" value="ATP_synth_F1_ATPase_gsu"/>
</dbReference>
<keyword evidence="5" id="KW-0375">Hydrogen ion transport</keyword>
<dbReference type="InterPro" id="IPR000131">
    <property type="entry name" value="ATP_synth_F1_gsu"/>
</dbReference>
<keyword evidence="6" id="KW-0406">Ion transport</keyword>
<organism evidence="10 11">
    <name type="scientific">Variimorphobacter saccharofermentans</name>
    <dbReference type="NCBI Taxonomy" id="2755051"/>
    <lineage>
        <taxon>Bacteria</taxon>
        <taxon>Bacillati</taxon>
        <taxon>Bacillota</taxon>
        <taxon>Clostridia</taxon>
        <taxon>Lachnospirales</taxon>
        <taxon>Lachnospiraceae</taxon>
        <taxon>Variimorphobacter</taxon>
    </lineage>
</organism>
<proteinExistence type="inferred from homology"/>
<keyword evidence="7" id="KW-0472">Membrane</keyword>
<comment type="subcellular location">
    <subcellularLocation>
        <location evidence="2">Membrane</location>
        <topology evidence="2">Peripheral membrane protein</topology>
    </subcellularLocation>
</comment>
<keyword evidence="11" id="KW-1185">Reference proteome</keyword>
<comment type="similarity">
    <text evidence="3">Belongs to the ATPase gamma chain family.</text>
</comment>
<evidence type="ECO:0000256" key="8">
    <source>
        <dbReference type="ARBA" id="ARBA00023196"/>
    </source>
</evidence>
<keyword evidence="8" id="KW-0139">CF(1)</keyword>
<evidence type="ECO:0000256" key="9">
    <source>
        <dbReference type="ARBA" id="ARBA00023310"/>
    </source>
</evidence>
<comment type="caution">
    <text evidence="10">The sequence shown here is derived from an EMBL/GenBank/DDBJ whole genome shotgun (WGS) entry which is preliminary data.</text>
</comment>
<dbReference type="SUPFAM" id="SSF52943">
    <property type="entry name" value="ATP synthase (F1-ATPase), gamma subunit"/>
    <property type="match status" value="1"/>
</dbReference>
<evidence type="ECO:0000313" key="11">
    <source>
        <dbReference type="Proteomes" id="UP000574276"/>
    </source>
</evidence>
<evidence type="ECO:0000256" key="4">
    <source>
        <dbReference type="ARBA" id="ARBA00022448"/>
    </source>
</evidence>
<dbReference type="GO" id="GO:0045259">
    <property type="term" value="C:proton-transporting ATP synthase complex"/>
    <property type="evidence" value="ECO:0007669"/>
    <property type="project" value="UniProtKB-KW"/>
</dbReference>
<evidence type="ECO:0000256" key="2">
    <source>
        <dbReference type="ARBA" id="ARBA00004170"/>
    </source>
</evidence>
<reference evidence="10 11" key="1">
    <citation type="submission" date="2020-07" db="EMBL/GenBank/DDBJ databases">
        <title>Characterization and genome sequencing of isolate MD1, a novel member within the family Lachnospiraceae.</title>
        <authorList>
            <person name="Rettenmaier R."/>
            <person name="Di Bello L."/>
            <person name="Zinser C."/>
            <person name="Scheitz K."/>
            <person name="Liebl W."/>
            <person name="Zverlov V."/>
        </authorList>
    </citation>
    <scope>NUCLEOTIDE SEQUENCE [LARGE SCALE GENOMIC DNA]</scope>
    <source>
        <strain evidence="10 11">MD1</strain>
    </source>
</reference>
<dbReference type="Proteomes" id="UP000574276">
    <property type="component" value="Unassembled WGS sequence"/>
</dbReference>
<dbReference type="AlphaFoldDB" id="A0A839JYJ6"/>
<keyword evidence="4" id="KW-0813">Transport</keyword>
<dbReference type="Pfam" id="PF00231">
    <property type="entry name" value="ATP-synt"/>
    <property type="match status" value="1"/>
</dbReference>
<evidence type="ECO:0000256" key="7">
    <source>
        <dbReference type="ARBA" id="ARBA00023136"/>
    </source>
</evidence>
<dbReference type="RefSeq" id="WP_228352013.1">
    <property type="nucleotide sequence ID" value="NZ_JACEGA010000001.1"/>
</dbReference>
<dbReference type="GO" id="GO:0046933">
    <property type="term" value="F:proton-transporting ATP synthase activity, rotational mechanism"/>
    <property type="evidence" value="ECO:0007669"/>
    <property type="project" value="InterPro"/>
</dbReference>
<evidence type="ECO:0000256" key="3">
    <source>
        <dbReference type="ARBA" id="ARBA00007681"/>
    </source>
</evidence>
<accession>A0A839JYJ6</accession>
<dbReference type="EMBL" id="JACEGA010000001">
    <property type="protein sequence ID" value="MBB2182287.1"/>
    <property type="molecule type" value="Genomic_DNA"/>
</dbReference>
<name>A0A839JYJ6_9FIRM</name>
<dbReference type="Gene3D" id="3.40.1380.10">
    <property type="match status" value="1"/>
</dbReference>
<evidence type="ECO:0000313" key="10">
    <source>
        <dbReference type="EMBL" id="MBB2182287.1"/>
    </source>
</evidence>
<gene>
    <name evidence="10" type="ORF">H0486_05290</name>
</gene>
<sequence>MNTKIIVKVMNFHALIRVDNARKKAEKYLQLEKEASNIIDMIVNNRNFILDKKLWEVDPAKPVLNIYFGSDYGFCGGINFQVNQLLDKDKDSDKIIIGKKIHGTGDGIVLKLAREEFITRYEEIEAILENSIRKREHSEINLIYNHFNNTSSIEIKKKKIFPFPITSERKDKYKEDYYVEGNANTILINLVTSYLNYEIKIAEVNSYASENIMRQNATSESLKKIEEREEQLLTLQRKIKTQKEFDKVIDSYTKRKGLKGDRK</sequence>